<proteinExistence type="predicted"/>
<keyword evidence="1" id="KW-0472">Membrane</keyword>
<gene>
    <name evidence="2" type="ORF">GJ699_15015</name>
</gene>
<evidence type="ECO:0000313" key="3">
    <source>
        <dbReference type="Proteomes" id="UP000433309"/>
    </source>
</evidence>
<evidence type="ECO:0000256" key="1">
    <source>
        <dbReference type="SAM" id="Phobius"/>
    </source>
</evidence>
<dbReference type="EMBL" id="WKJK01000007">
    <property type="protein sequence ID" value="MRW91303.1"/>
    <property type="molecule type" value="Genomic_DNA"/>
</dbReference>
<dbReference type="AlphaFoldDB" id="A0A6I2L080"/>
<organism evidence="2 3">
    <name type="scientific">Duganella guangzhouensis</name>
    <dbReference type="NCBI Taxonomy" id="2666084"/>
    <lineage>
        <taxon>Bacteria</taxon>
        <taxon>Pseudomonadati</taxon>
        <taxon>Pseudomonadota</taxon>
        <taxon>Betaproteobacteria</taxon>
        <taxon>Burkholderiales</taxon>
        <taxon>Oxalobacteraceae</taxon>
        <taxon>Telluria group</taxon>
        <taxon>Duganella</taxon>
    </lineage>
</organism>
<sequence>MSQSAGAGQRSNLVFIDIVSLAVYFCIAAAVWPGAKVRDFEQLSCLGNPQAIAKFTKQANDYQQS</sequence>
<keyword evidence="3" id="KW-1185">Reference proteome</keyword>
<comment type="caution">
    <text evidence="2">The sequence shown here is derived from an EMBL/GenBank/DDBJ whole genome shotgun (WGS) entry which is preliminary data.</text>
</comment>
<feature type="transmembrane region" description="Helical" evidence="1">
    <location>
        <begin position="12"/>
        <end position="32"/>
    </location>
</feature>
<name>A0A6I2L080_9BURK</name>
<evidence type="ECO:0000313" key="2">
    <source>
        <dbReference type="EMBL" id="MRW91303.1"/>
    </source>
</evidence>
<keyword evidence="1" id="KW-1133">Transmembrane helix</keyword>
<dbReference type="Proteomes" id="UP000433309">
    <property type="component" value="Unassembled WGS sequence"/>
</dbReference>
<accession>A0A6I2L080</accession>
<keyword evidence="1" id="KW-0812">Transmembrane</keyword>
<protein>
    <submittedName>
        <fullName evidence="2">Uncharacterized protein</fullName>
    </submittedName>
</protein>
<dbReference type="RefSeq" id="WP_154377560.1">
    <property type="nucleotide sequence ID" value="NZ_WKJK01000007.1"/>
</dbReference>
<reference evidence="2 3" key="1">
    <citation type="submission" date="2019-11" db="EMBL/GenBank/DDBJ databases">
        <title>Novel species isolated from a subtropical stream in China.</title>
        <authorList>
            <person name="Lu H."/>
        </authorList>
    </citation>
    <scope>NUCLEOTIDE SEQUENCE [LARGE SCALE GENOMIC DNA]</scope>
    <source>
        <strain evidence="2 3">FT80W</strain>
    </source>
</reference>